<sequence>MQRHFFSFHKKRIEHLLCKIMKDHMWLEDRVNKSTIQRCNKAVREIKVYGRNIPDIRASKSVIMTKGTHTY</sequence>
<name>A0AA36AH21_OCTVU</name>
<protein>
    <submittedName>
        <fullName evidence="1">Uncharacterized protein</fullName>
    </submittedName>
</protein>
<evidence type="ECO:0000313" key="1">
    <source>
        <dbReference type="EMBL" id="CAI9715196.1"/>
    </source>
</evidence>
<reference evidence="1" key="1">
    <citation type="submission" date="2023-08" db="EMBL/GenBank/DDBJ databases">
        <authorList>
            <person name="Alioto T."/>
            <person name="Alioto T."/>
            <person name="Gomez Garrido J."/>
        </authorList>
    </citation>
    <scope>NUCLEOTIDE SEQUENCE</scope>
</reference>
<accession>A0AA36AH21</accession>
<dbReference type="Proteomes" id="UP001162480">
    <property type="component" value="Chromosome 1"/>
</dbReference>
<evidence type="ECO:0000313" key="2">
    <source>
        <dbReference type="Proteomes" id="UP001162480"/>
    </source>
</evidence>
<keyword evidence="2" id="KW-1185">Reference proteome</keyword>
<organism evidence="1 2">
    <name type="scientific">Octopus vulgaris</name>
    <name type="common">Common octopus</name>
    <dbReference type="NCBI Taxonomy" id="6645"/>
    <lineage>
        <taxon>Eukaryota</taxon>
        <taxon>Metazoa</taxon>
        <taxon>Spiralia</taxon>
        <taxon>Lophotrochozoa</taxon>
        <taxon>Mollusca</taxon>
        <taxon>Cephalopoda</taxon>
        <taxon>Coleoidea</taxon>
        <taxon>Octopodiformes</taxon>
        <taxon>Octopoda</taxon>
        <taxon>Incirrata</taxon>
        <taxon>Octopodidae</taxon>
        <taxon>Octopus</taxon>
    </lineage>
</organism>
<proteinExistence type="predicted"/>
<gene>
    <name evidence="1" type="ORF">OCTVUL_1B026809</name>
</gene>
<dbReference type="AlphaFoldDB" id="A0AA36AH21"/>
<dbReference type="EMBL" id="OX597814">
    <property type="protein sequence ID" value="CAI9715196.1"/>
    <property type="molecule type" value="Genomic_DNA"/>
</dbReference>